<feature type="domain" description="ParB-like N-terminal" evidence="5">
    <location>
        <begin position="22"/>
        <end position="108"/>
    </location>
</feature>
<dbReference type="InterPro" id="IPR015840">
    <property type="entry name" value="DNA_MeTrfase_ParB"/>
</dbReference>
<dbReference type="Pfam" id="PF01555">
    <property type="entry name" value="N6_N4_Mtase"/>
    <property type="match status" value="1"/>
</dbReference>
<evidence type="ECO:0000256" key="3">
    <source>
        <dbReference type="ARBA" id="ARBA00022691"/>
    </source>
</evidence>
<keyword evidence="2" id="KW-0808">Transferase</keyword>
<dbReference type="SMART" id="SM00470">
    <property type="entry name" value="ParB"/>
    <property type="match status" value="1"/>
</dbReference>
<dbReference type="EMBL" id="LR796163">
    <property type="protein sequence ID" value="CAB4122834.1"/>
    <property type="molecule type" value="Genomic_DNA"/>
</dbReference>
<dbReference type="PIRSF" id="PIRSF036758">
    <property type="entry name" value="Aden_M_ParB"/>
    <property type="match status" value="1"/>
</dbReference>
<dbReference type="InterPro" id="IPR002295">
    <property type="entry name" value="N4/N6-MTase_EcoPI_Mod-like"/>
</dbReference>
<dbReference type="GO" id="GO:0032259">
    <property type="term" value="P:methylation"/>
    <property type="evidence" value="ECO:0007669"/>
    <property type="project" value="UniProtKB-KW"/>
</dbReference>
<keyword evidence="1 6" id="KW-0489">Methyltransferase</keyword>
<evidence type="ECO:0000256" key="4">
    <source>
        <dbReference type="SAM" id="MobiDB-lite"/>
    </source>
</evidence>
<dbReference type="GO" id="GO:0045881">
    <property type="term" value="P:positive regulation of sporulation resulting in formation of a cellular spore"/>
    <property type="evidence" value="ECO:0007669"/>
    <property type="project" value="TreeGrafter"/>
</dbReference>
<evidence type="ECO:0000313" key="6">
    <source>
        <dbReference type="EMBL" id="CAB4122834.1"/>
    </source>
</evidence>
<organism evidence="6">
    <name type="scientific">uncultured Caudovirales phage</name>
    <dbReference type="NCBI Taxonomy" id="2100421"/>
    <lineage>
        <taxon>Viruses</taxon>
        <taxon>Duplodnaviria</taxon>
        <taxon>Heunggongvirae</taxon>
        <taxon>Uroviricota</taxon>
        <taxon>Caudoviricetes</taxon>
        <taxon>Peduoviridae</taxon>
        <taxon>Maltschvirus</taxon>
        <taxon>Maltschvirus maltsch</taxon>
    </lineage>
</organism>
<feature type="region of interest" description="Disordered" evidence="4">
    <location>
        <begin position="413"/>
        <end position="447"/>
    </location>
</feature>
<dbReference type="GO" id="GO:0008170">
    <property type="term" value="F:N-methyltransferase activity"/>
    <property type="evidence" value="ECO:0007669"/>
    <property type="project" value="InterPro"/>
</dbReference>
<evidence type="ECO:0000259" key="5">
    <source>
        <dbReference type="SMART" id="SM00470"/>
    </source>
</evidence>
<dbReference type="Gene3D" id="3.90.1530.10">
    <property type="entry name" value="Conserved hypothetical protein from pyrococcus furiosus pfu- 392566-001, ParB domain"/>
    <property type="match status" value="1"/>
</dbReference>
<dbReference type="GO" id="GO:0007059">
    <property type="term" value="P:chromosome segregation"/>
    <property type="evidence" value="ECO:0007669"/>
    <property type="project" value="TreeGrafter"/>
</dbReference>
<dbReference type="GO" id="GO:0003677">
    <property type="term" value="F:DNA binding"/>
    <property type="evidence" value="ECO:0007669"/>
    <property type="project" value="InterPro"/>
</dbReference>
<dbReference type="InterPro" id="IPR029063">
    <property type="entry name" value="SAM-dependent_MTases_sf"/>
</dbReference>
<dbReference type="PRINTS" id="PR00506">
    <property type="entry name" value="D21N6MTFRASE"/>
</dbReference>
<feature type="compositionally biased region" description="Basic and acidic residues" evidence="4">
    <location>
        <begin position="435"/>
        <end position="447"/>
    </location>
</feature>
<reference evidence="6" key="1">
    <citation type="submission" date="2020-04" db="EMBL/GenBank/DDBJ databases">
        <authorList>
            <person name="Chiriac C."/>
            <person name="Salcher M."/>
            <person name="Ghai R."/>
            <person name="Kavagutti S V."/>
        </authorList>
    </citation>
    <scope>NUCLEOTIDE SEQUENCE</scope>
</reference>
<dbReference type="PANTHER" id="PTHR33375">
    <property type="entry name" value="CHROMOSOME-PARTITIONING PROTEIN PARB-RELATED"/>
    <property type="match status" value="1"/>
</dbReference>
<dbReference type="Gene3D" id="3.40.50.150">
    <property type="entry name" value="Vaccinia Virus protein VP39"/>
    <property type="match status" value="1"/>
</dbReference>
<dbReference type="PANTHER" id="PTHR33375:SF1">
    <property type="entry name" value="CHROMOSOME-PARTITIONING PROTEIN PARB-RELATED"/>
    <property type="match status" value="1"/>
</dbReference>
<dbReference type="InterPro" id="IPR036086">
    <property type="entry name" value="ParB/Sulfiredoxin_sf"/>
</dbReference>
<dbReference type="InterPro" id="IPR003115">
    <property type="entry name" value="ParB_N"/>
</dbReference>
<dbReference type="InterPro" id="IPR002941">
    <property type="entry name" value="DNA_methylase_N4/N6"/>
</dbReference>
<dbReference type="Pfam" id="PF02195">
    <property type="entry name" value="ParB_N"/>
    <property type="match status" value="1"/>
</dbReference>
<dbReference type="CDD" id="cd16403">
    <property type="entry name" value="ParB_N_like_MT"/>
    <property type="match status" value="1"/>
</dbReference>
<protein>
    <submittedName>
        <fullName evidence="6">DNA methylase N-4/N-6</fullName>
    </submittedName>
</protein>
<keyword evidence="3" id="KW-0949">S-adenosyl-L-methionine</keyword>
<name>A0A6J5KKQ9_9CAUD</name>
<evidence type="ECO:0000256" key="1">
    <source>
        <dbReference type="ARBA" id="ARBA00022603"/>
    </source>
</evidence>
<evidence type="ECO:0000256" key="2">
    <source>
        <dbReference type="ARBA" id="ARBA00022679"/>
    </source>
</evidence>
<dbReference type="SUPFAM" id="SSF53335">
    <property type="entry name" value="S-adenosyl-L-methionine-dependent methyltransferases"/>
    <property type="match status" value="1"/>
</dbReference>
<gene>
    <name evidence="6" type="ORF">UFOVP37_67</name>
</gene>
<dbReference type="SUPFAM" id="SSF110849">
    <property type="entry name" value="ParB/Sulfiredoxin"/>
    <property type="match status" value="1"/>
</dbReference>
<sequence>MNKSTPEITAENITGNHADKIEHWNIDKLIGYARNSRTHSPEQVAQIAASIKEFGFTNPILIDKDGGIIAGHGRVAAARKLGMTEVPCLRLAHLTKTQARALVIADNRLALNAGWDNEMLALEFKDLMADGFDVELTGFSEEEIDALMPLELEEGLTDPDDAPEAPSNPVTVQGDVWVMGNHRLLCGDSTSMDDLAKLCQNQMVDMWLTDPPYNVAYEGGTKDKLTIKNDEMGDDQFRQFLRDAYTAAESVMKAGAVFYIWHADSEGYNFRGAAKDAGWTVRQCLIWKKSSLVMGRQDYHWKHEPCLYGWKDGAGHLWAADRKQTTILEFDKPTRNGEHPTMKPVALFEYQLLNNTKGGDQVLDSFGGSGTTLIAAEKNGRIARLMELDPKYCDVIVTRWQAFTGKHAHLESDGRSFTEVMGERSPNSLIGSEIGKADKPKAGKKAD</sequence>
<dbReference type="InterPro" id="IPR050336">
    <property type="entry name" value="Chromosome_partition/occlusion"/>
</dbReference>
<accession>A0A6J5KKQ9</accession>
<proteinExistence type="predicted"/>